<feature type="transmembrane region" description="Helical" evidence="6">
    <location>
        <begin position="86"/>
        <end position="105"/>
    </location>
</feature>
<dbReference type="GO" id="GO:0016020">
    <property type="term" value="C:membrane"/>
    <property type="evidence" value="ECO:0007669"/>
    <property type="project" value="UniProtKB-SubCell"/>
</dbReference>
<protein>
    <recommendedName>
        <fullName evidence="7">Sugar phosphate transporter domain-containing protein</fullName>
    </recommendedName>
</protein>
<dbReference type="EMBL" id="HBGE01007469">
    <property type="protein sequence ID" value="CAD9094747.1"/>
    <property type="molecule type" value="Transcribed_RNA"/>
</dbReference>
<dbReference type="InterPro" id="IPR004853">
    <property type="entry name" value="Sugar_P_trans_dom"/>
</dbReference>
<dbReference type="AlphaFoldDB" id="A0A7S1L528"/>
<feature type="transmembrane region" description="Helical" evidence="6">
    <location>
        <begin position="335"/>
        <end position="353"/>
    </location>
</feature>
<feature type="region of interest" description="Disordered" evidence="5">
    <location>
        <begin position="385"/>
        <end position="405"/>
    </location>
</feature>
<evidence type="ECO:0000313" key="8">
    <source>
        <dbReference type="EMBL" id="CAD9094747.1"/>
    </source>
</evidence>
<feature type="transmembrane region" description="Helical" evidence="6">
    <location>
        <begin position="202"/>
        <end position="222"/>
    </location>
</feature>
<feature type="transmembrane region" description="Helical" evidence="6">
    <location>
        <begin position="359"/>
        <end position="379"/>
    </location>
</feature>
<evidence type="ECO:0000256" key="3">
    <source>
        <dbReference type="ARBA" id="ARBA00022989"/>
    </source>
</evidence>
<evidence type="ECO:0000259" key="7">
    <source>
        <dbReference type="Pfam" id="PF03151"/>
    </source>
</evidence>
<feature type="transmembrane region" description="Helical" evidence="6">
    <location>
        <begin position="117"/>
        <end position="140"/>
    </location>
</feature>
<gene>
    <name evidence="8" type="ORF">ACAT0790_LOCUS4497</name>
</gene>
<evidence type="ECO:0000256" key="5">
    <source>
        <dbReference type="SAM" id="MobiDB-lite"/>
    </source>
</evidence>
<feature type="transmembrane region" description="Helical" evidence="6">
    <location>
        <begin position="147"/>
        <end position="167"/>
    </location>
</feature>
<comment type="subcellular location">
    <subcellularLocation>
        <location evidence="1">Membrane</location>
        <topology evidence="1">Multi-pass membrane protein</topology>
    </subcellularLocation>
</comment>
<feature type="transmembrane region" description="Helical" evidence="6">
    <location>
        <begin position="228"/>
        <end position="245"/>
    </location>
</feature>
<organism evidence="8">
    <name type="scientific">Alexandrium catenella</name>
    <name type="common">Red tide dinoflagellate</name>
    <name type="synonym">Gonyaulax catenella</name>
    <dbReference type="NCBI Taxonomy" id="2925"/>
    <lineage>
        <taxon>Eukaryota</taxon>
        <taxon>Sar</taxon>
        <taxon>Alveolata</taxon>
        <taxon>Dinophyceae</taxon>
        <taxon>Gonyaulacales</taxon>
        <taxon>Pyrocystaceae</taxon>
        <taxon>Alexandrium</taxon>
    </lineage>
</organism>
<evidence type="ECO:0000256" key="1">
    <source>
        <dbReference type="ARBA" id="ARBA00004141"/>
    </source>
</evidence>
<evidence type="ECO:0000256" key="6">
    <source>
        <dbReference type="SAM" id="Phobius"/>
    </source>
</evidence>
<feature type="transmembrane region" description="Helical" evidence="6">
    <location>
        <begin position="53"/>
        <end position="74"/>
    </location>
</feature>
<proteinExistence type="predicted"/>
<dbReference type="PANTHER" id="PTHR11132">
    <property type="entry name" value="SOLUTE CARRIER FAMILY 35"/>
    <property type="match status" value="1"/>
</dbReference>
<evidence type="ECO:0000256" key="2">
    <source>
        <dbReference type="ARBA" id="ARBA00022692"/>
    </source>
</evidence>
<feature type="transmembrane region" description="Helical" evidence="6">
    <location>
        <begin position="305"/>
        <end position="323"/>
    </location>
</feature>
<name>A0A7S1L528_ALECA</name>
<sequence length="405" mass="43904">MVLLRSLGPEVPRASTATADHAVLLALGVEEASAGSHSEGWFVSLSQAQHVDVIFILCVVIYCGITALWAFYWIICRQQSFLAGKLYTPLICISWGMTSVCMHVLNKATVERTQAPAAIATIQMAIAVGMMVPLAIFELFQVNLRQLSLWLVVPLFYGGAVCTSSFTYNYISLSLYAILRNLTPLIVMPIERLLMGEAKAPTITTTACLALLVNVAGAVLYVGGIQGFSWKGIAFAVLNVVLAVIDRFIQRRLLTEECKELPTKVCTLVNNAVGILPSIIVSLSSHEIQKARLENAAAWNQPHNIILILLSGIAGLAICYLGFECQRIMSVTSFYVMQNVSRVFLIVVGVLLFKDPLQTAAPILGMILSLGGSCVYGHIQMHSQSKGPAQTMGESEVNTAQKLAK</sequence>
<keyword evidence="4 6" id="KW-0472">Membrane</keyword>
<keyword evidence="3 6" id="KW-1133">Transmembrane helix</keyword>
<dbReference type="Pfam" id="PF03151">
    <property type="entry name" value="TPT"/>
    <property type="match status" value="1"/>
</dbReference>
<dbReference type="InterPro" id="IPR050186">
    <property type="entry name" value="TPT_transporter"/>
</dbReference>
<keyword evidence="2 6" id="KW-0812">Transmembrane</keyword>
<evidence type="ECO:0000256" key="4">
    <source>
        <dbReference type="ARBA" id="ARBA00023136"/>
    </source>
</evidence>
<reference evidence="8" key="1">
    <citation type="submission" date="2021-01" db="EMBL/GenBank/DDBJ databases">
        <authorList>
            <person name="Corre E."/>
            <person name="Pelletier E."/>
            <person name="Niang G."/>
            <person name="Scheremetjew M."/>
            <person name="Finn R."/>
            <person name="Kale V."/>
            <person name="Holt S."/>
            <person name="Cochrane G."/>
            <person name="Meng A."/>
            <person name="Brown T."/>
            <person name="Cohen L."/>
        </authorList>
    </citation>
    <scope>NUCLEOTIDE SEQUENCE</scope>
    <source>
        <strain evidence="8">OF101</strain>
    </source>
</reference>
<accession>A0A7S1L528</accession>
<feature type="domain" description="Sugar phosphate transporter" evidence="7">
    <location>
        <begin position="90"/>
        <end position="376"/>
    </location>
</feature>